<name>A0A401U040_CHIPU</name>
<feature type="non-terminal residue" evidence="2">
    <location>
        <position position="1"/>
    </location>
</feature>
<dbReference type="Proteomes" id="UP000287033">
    <property type="component" value="Unassembled WGS sequence"/>
</dbReference>
<accession>A0A401U040</accession>
<evidence type="ECO:0000256" key="1">
    <source>
        <dbReference type="SAM" id="MobiDB-lite"/>
    </source>
</evidence>
<organism evidence="2 3">
    <name type="scientific">Chiloscyllium punctatum</name>
    <name type="common">Brownbanded bambooshark</name>
    <name type="synonym">Hemiscyllium punctatum</name>
    <dbReference type="NCBI Taxonomy" id="137246"/>
    <lineage>
        <taxon>Eukaryota</taxon>
        <taxon>Metazoa</taxon>
        <taxon>Chordata</taxon>
        <taxon>Craniata</taxon>
        <taxon>Vertebrata</taxon>
        <taxon>Chondrichthyes</taxon>
        <taxon>Elasmobranchii</taxon>
        <taxon>Galeomorphii</taxon>
        <taxon>Galeoidea</taxon>
        <taxon>Orectolobiformes</taxon>
        <taxon>Hemiscylliidae</taxon>
        <taxon>Chiloscyllium</taxon>
    </lineage>
</organism>
<feature type="region of interest" description="Disordered" evidence="1">
    <location>
        <begin position="1"/>
        <end position="22"/>
    </location>
</feature>
<evidence type="ECO:0000313" key="2">
    <source>
        <dbReference type="EMBL" id="GCC48246.1"/>
    </source>
</evidence>
<evidence type="ECO:0000313" key="3">
    <source>
        <dbReference type="Proteomes" id="UP000287033"/>
    </source>
</evidence>
<comment type="caution">
    <text evidence="2">The sequence shown here is derived from an EMBL/GenBank/DDBJ whole genome shotgun (WGS) entry which is preliminary data.</text>
</comment>
<reference evidence="2 3" key="1">
    <citation type="journal article" date="2018" name="Nat. Ecol. Evol.">
        <title>Shark genomes provide insights into elasmobranch evolution and the origin of vertebrates.</title>
        <authorList>
            <person name="Hara Y"/>
            <person name="Yamaguchi K"/>
            <person name="Onimaru K"/>
            <person name="Kadota M"/>
            <person name="Koyanagi M"/>
            <person name="Keeley SD"/>
            <person name="Tatsumi K"/>
            <person name="Tanaka K"/>
            <person name="Motone F"/>
            <person name="Kageyama Y"/>
            <person name="Nozu R"/>
            <person name="Adachi N"/>
            <person name="Nishimura O"/>
            <person name="Nakagawa R"/>
            <person name="Tanegashima C"/>
            <person name="Kiyatake I"/>
            <person name="Matsumoto R"/>
            <person name="Murakumo K"/>
            <person name="Nishida K"/>
            <person name="Terakita A"/>
            <person name="Kuratani S"/>
            <person name="Sato K"/>
            <person name="Hyodo S Kuraku.S."/>
        </authorList>
    </citation>
    <scope>NUCLEOTIDE SEQUENCE [LARGE SCALE GENOMIC DNA]</scope>
</reference>
<gene>
    <name evidence="2" type="ORF">chiPu_0032451</name>
</gene>
<dbReference type="AlphaFoldDB" id="A0A401U040"/>
<protein>
    <submittedName>
        <fullName evidence="2">Uncharacterized protein</fullName>
    </submittedName>
</protein>
<keyword evidence="3" id="KW-1185">Reference proteome</keyword>
<dbReference type="EMBL" id="BEZZ01237162">
    <property type="protein sequence ID" value="GCC48246.1"/>
    <property type="molecule type" value="Genomic_DNA"/>
</dbReference>
<sequence length="162" mass="17523">ANSRAIFSAVDQRSPAPPNSVGINRLRRPLSFSKANCSSGLPPARSRSAASRAKISRNRTALAKWGFDVSRSKLMRISRARSALQPDVGKVGGRPVDRRGVIADLAVDDGQVWSRHQIDVGQVGRDDDLEGIEQLTALCRIAFDGGRLQQPVDLRVAVARSV</sequence>
<proteinExistence type="predicted"/>